<sequence>MAALRGPRAFAPRALARALLWRWRPNPLRRRSDRFEAWIVLAMWLLAVLAGTLAGLWATRSVEENFARERVEWRPVVALLTERAPGTAAGSEHVWAEVRWPAPDGSVHRGQTRVGPGSDPGTPVTVWTDARGHLVTRPATESQASLRAALIGTLVGVSAAVVPLAGGRLAQGFLVRRRLDRWDEEWERVGPQWRWKTG</sequence>
<keyword evidence="1" id="KW-0472">Membrane</keyword>
<accession>A0A7G1PFQ6</accession>
<organism evidence="2 3">
    <name type="scientific">Streptomyces aurantiacus</name>
    <dbReference type="NCBI Taxonomy" id="47760"/>
    <lineage>
        <taxon>Bacteria</taxon>
        <taxon>Bacillati</taxon>
        <taxon>Actinomycetota</taxon>
        <taxon>Actinomycetes</taxon>
        <taxon>Kitasatosporales</taxon>
        <taxon>Streptomycetaceae</taxon>
        <taxon>Streptomyces</taxon>
        <taxon>Streptomyces aurantiacus group</taxon>
    </lineage>
</organism>
<dbReference type="RefSeq" id="WP_190854201.1">
    <property type="nucleotide sequence ID" value="NZ_AP023440.1"/>
</dbReference>
<feature type="transmembrane region" description="Helical" evidence="1">
    <location>
        <begin position="148"/>
        <end position="170"/>
    </location>
</feature>
<name>A0A7G1PFQ6_9ACTN</name>
<protein>
    <submittedName>
        <fullName evidence="2">Uncharacterized protein</fullName>
    </submittedName>
</protein>
<dbReference type="PANTHER" id="PTHR42305:SF1">
    <property type="entry name" value="MEMBRANE PROTEIN RV1733C-RELATED"/>
    <property type="match status" value="1"/>
</dbReference>
<evidence type="ECO:0000256" key="1">
    <source>
        <dbReference type="SAM" id="Phobius"/>
    </source>
</evidence>
<dbReference type="PANTHER" id="PTHR42305">
    <property type="entry name" value="MEMBRANE PROTEIN RV1733C-RELATED"/>
    <property type="match status" value="1"/>
</dbReference>
<dbReference type="InterPro" id="IPR039708">
    <property type="entry name" value="MT1774/Rv1733c-like"/>
</dbReference>
<dbReference type="AlphaFoldDB" id="A0A7G1PFQ6"/>
<reference evidence="2 3" key="1">
    <citation type="journal article" date="2014" name="Int. J. Syst. Evol. Microbiol.">
        <title>Complete genome sequence of Corynebacterium casei LMG S-19264T (=DSM 44701T), isolated from a smear-ripened cheese.</title>
        <authorList>
            <consortium name="US DOE Joint Genome Institute (JGI-PGF)"/>
            <person name="Walter F."/>
            <person name="Albersmeier A."/>
            <person name="Kalinowski J."/>
            <person name="Ruckert C."/>
        </authorList>
    </citation>
    <scope>NUCLEOTIDE SEQUENCE [LARGE SCALE GENOMIC DNA]</scope>
    <source>
        <strain evidence="2 3">JCM 4677</strain>
    </source>
</reference>
<evidence type="ECO:0000313" key="3">
    <source>
        <dbReference type="Proteomes" id="UP000516444"/>
    </source>
</evidence>
<keyword evidence="1" id="KW-1133">Transmembrane helix</keyword>
<feature type="transmembrane region" description="Helical" evidence="1">
    <location>
        <begin position="37"/>
        <end position="58"/>
    </location>
</feature>
<keyword evidence="3" id="KW-1185">Reference proteome</keyword>
<dbReference type="Proteomes" id="UP000516444">
    <property type="component" value="Chromosome"/>
</dbReference>
<keyword evidence="1" id="KW-0812">Transmembrane</keyword>
<dbReference type="KEGG" id="sgm:GCM10017557_74350"/>
<proteinExistence type="predicted"/>
<dbReference type="EMBL" id="AP023440">
    <property type="protein sequence ID" value="BCL32576.1"/>
    <property type="molecule type" value="Genomic_DNA"/>
</dbReference>
<gene>
    <name evidence="2" type="ORF">GCM10017557_74350</name>
</gene>
<evidence type="ECO:0000313" key="2">
    <source>
        <dbReference type="EMBL" id="BCL32576.1"/>
    </source>
</evidence>